<protein>
    <submittedName>
        <fullName evidence="2">Uncharacterized protein</fullName>
    </submittedName>
</protein>
<evidence type="ECO:0000313" key="3">
    <source>
        <dbReference type="Proteomes" id="UP000821866"/>
    </source>
</evidence>
<comment type="caution">
    <text evidence="2">The sequence shown here is derived from an EMBL/GenBank/DDBJ whole genome shotgun (WGS) entry which is preliminary data.</text>
</comment>
<keyword evidence="3" id="KW-1185">Reference proteome</keyword>
<gene>
    <name evidence="2" type="ORF">HPB51_006327</name>
</gene>
<accession>A0A9J6ES39</accession>
<name>A0A9J6ES39_RHIMP</name>
<dbReference type="AlphaFoldDB" id="A0A9J6ES39"/>
<evidence type="ECO:0000256" key="1">
    <source>
        <dbReference type="SAM" id="MobiDB-lite"/>
    </source>
</evidence>
<feature type="region of interest" description="Disordered" evidence="1">
    <location>
        <begin position="1"/>
        <end position="28"/>
    </location>
</feature>
<feature type="region of interest" description="Disordered" evidence="1">
    <location>
        <begin position="52"/>
        <end position="80"/>
    </location>
</feature>
<dbReference type="Proteomes" id="UP000821866">
    <property type="component" value="Chromosome 10"/>
</dbReference>
<organism evidence="2 3">
    <name type="scientific">Rhipicephalus microplus</name>
    <name type="common">Cattle tick</name>
    <name type="synonym">Boophilus microplus</name>
    <dbReference type="NCBI Taxonomy" id="6941"/>
    <lineage>
        <taxon>Eukaryota</taxon>
        <taxon>Metazoa</taxon>
        <taxon>Ecdysozoa</taxon>
        <taxon>Arthropoda</taxon>
        <taxon>Chelicerata</taxon>
        <taxon>Arachnida</taxon>
        <taxon>Acari</taxon>
        <taxon>Parasitiformes</taxon>
        <taxon>Ixodida</taxon>
        <taxon>Ixodoidea</taxon>
        <taxon>Ixodidae</taxon>
        <taxon>Rhipicephalinae</taxon>
        <taxon>Rhipicephalus</taxon>
        <taxon>Boophilus</taxon>
    </lineage>
</organism>
<dbReference type="EMBL" id="JABSTU010000002">
    <property type="protein sequence ID" value="KAH8036888.1"/>
    <property type="molecule type" value="Genomic_DNA"/>
</dbReference>
<proteinExistence type="predicted"/>
<reference evidence="2" key="1">
    <citation type="journal article" date="2020" name="Cell">
        <title>Large-Scale Comparative Analyses of Tick Genomes Elucidate Their Genetic Diversity and Vector Capacities.</title>
        <authorList>
            <consortium name="Tick Genome and Microbiome Consortium (TIGMIC)"/>
            <person name="Jia N."/>
            <person name="Wang J."/>
            <person name="Shi W."/>
            <person name="Du L."/>
            <person name="Sun Y."/>
            <person name="Zhan W."/>
            <person name="Jiang J.F."/>
            <person name="Wang Q."/>
            <person name="Zhang B."/>
            <person name="Ji P."/>
            <person name="Bell-Sakyi L."/>
            <person name="Cui X.M."/>
            <person name="Yuan T.T."/>
            <person name="Jiang B.G."/>
            <person name="Yang W.F."/>
            <person name="Lam T.T."/>
            <person name="Chang Q.C."/>
            <person name="Ding S.J."/>
            <person name="Wang X.J."/>
            <person name="Zhu J.G."/>
            <person name="Ruan X.D."/>
            <person name="Zhao L."/>
            <person name="Wei J.T."/>
            <person name="Ye R.Z."/>
            <person name="Que T.C."/>
            <person name="Du C.H."/>
            <person name="Zhou Y.H."/>
            <person name="Cheng J.X."/>
            <person name="Dai P.F."/>
            <person name="Guo W.B."/>
            <person name="Han X.H."/>
            <person name="Huang E.J."/>
            <person name="Li L.F."/>
            <person name="Wei W."/>
            <person name="Gao Y.C."/>
            <person name="Liu J.Z."/>
            <person name="Shao H.Z."/>
            <person name="Wang X."/>
            <person name="Wang C.C."/>
            <person name="Yang T.C."/>
            <person name="Huo Q.B."/>
            <person name="Li W."/>
            <person name="Chen H.Y."/>
            <person name="Chen S.E."/>
            <person name="Zhou L.G."/>
            <person name="Ni X.B."/>
            <person name="Tian J.H."/>
            <person name="Sheng Y."/>
            <person name="Liu T."/>
            <person name="Pan Y.S."/>
            <person name="Xia L.Y."/>
            <person name="Li J."/>
            <person name="Zhao F."/>
            <person name="Cao W.C."/>
        </authorList>
    </citation>
    <scope>NUCLEOTIDE SEQUENCE</scope>
    <source>
        <strain evidence="2">Rmic-2018</strain>
    </source>
</reference>
<evidence type="ECO:0000313" key="2">
    <source>
        <dbReference type="EMBL" id="KAH8036888.1"/>
    </source>
</evidence>
<reference evidence="2" key="2">
    <citation type="submission" date="2021-09" db="EMBL/GenBank/DDBJ databases">
        <authorList>
            <person name="Jia N."/>
            <person name="Wang J."/>
            <person name="Shi W."/>
            <person name="Du L."/>
            <person name="Sun Y."/>
            <person name="Zhan W."/>
            <person name="Jiang J."/>
            <person name="Wang Q."/>
            <person name="Zhang B."/>
            <person name="Ji P."/>
            <person name="Sakyi L.B."/>
            <person name="Cui X."/>
            <person name="Yuan T."/>
            <person name="Jiang B."/>
            <person name="Yang W."/>
            <person name="Lam T.T.-Y."/>
            <person name="Chang Q."/>
            <person name="Ding S."/>
            <person name="Wang X."/>
            <person name="Zhu J."/>
            <person name="Ruan X."/>
            <person name="Zhao L."/>
            <person name="Wei J."/>
            <person name="Que T."/>
            <person name="Du C."/>
            <person name="Cheng J."/>
            <person name="Dai P."/>
            <person name="Han X."/>
            <person name="Huang E."/>
            <person name="Gao Y."/>
            <person name="Liu J."/>
            <person name="Shao H."/>
            <person name="Ye R."/>
            <person name="Li L."/>
            <person name="Wei W."/>
            <person name="Wang X."/>
            <person name="Wang C."/>
            <person name="Huo Q."/>
            <person name="Li W."/>
            <person name="Guo W."/>
            <person name="Chen H."/>
            <person name="Chen S."/>
            <person name="Zhou L."/>
            <person name="Zhou L."/>
            <person name="Ni X."/>
            <person name="Tian J."/>
            <person name="Zhou Y."/>
            <person name="Sheng Y."/>
            <person name="Liu T."/>
            <person name="Pan Y."/>
            <person name="Xia L."/>
            <person name="Li J."/>
            <person name="Zhao F."/>
            <person name="Cao W."/>
        </authorList>
    </citation>
    <scope>NUCLEOTIDE SEQUENCE</scope>
    <source>
        <strain evidence="2">Rmic-2018</strain>
        <tissue evidence="2">Larvae</tissue>
    </source>
</reference>
<sequence length="108" mass="12934">MSQLERECGSLADARDGLQHEHDVYKPKKTNMIDERNLHTSELKEKVRTLEKKLSEDSPNRSHMNRLFVDSQKRLRNRQPQCAKFKEQLLERDTELASMRRNREEKIQ</sequence>